<evidence type="ECO:0000313" key="3">
    <source>
        <dbReference type="EMBL" id="MBM3222476.1"/>
    </source>
</evidence>
<organism evidence="3 4">
    <name type="scientific">Tectimicrobiota bacterium</name>
    <dbReference type="NCBI Taxonomy" id="2528274"/>
    <lineage>
        <taxon>Bacteria</taxon>
        <taxon>Pseudomonadati</taxon>
        <taxon>Nitrospinota/Tectimicrobiota group</taxon>
        <taxon>Candidatus Tectimicrobiota</taxon>
    </lineage>
</organism>
<dbReference type="Pfam" id="PF00378">
    <property type="entry name" value="ECH_1"/>
    <property type="match status" value="1"/>
</dbReference>
<dbReference type="PANTHER" id="PTHR11941">
    <property type="entry name" value="ENOYL-COA HYDRATASE-RELATED"/>
    <property type="match status" value="1"/>
</dbReference>
<dbReference type="EC" id="4.2.1.17" evidence="3"/>
<comment type="similarity">
    <text evidence="1 2">Belongs to the enoyl-CoA hydratase/isomerase family.</text>
</comment>
<proteinExistence type="inferred from homology"/>
<dbReference type="InterPro" id="IPR018376">
    <property type="entry name" value="Enoyl-CoA_hyd/isom_CS"/>
</dbReference>
<dbReference type="CDD" id="cd06558">
    <property type="entry name" value="crotonase-like"/>
    <property type="match status" value="1"/>
</dbReference>
<accession>A0A937VZH8</accession>
<dbReference type="SUPFAM" id="SSF52096">
    <property type="entry name" value="ClpP/crotonase"/>
    <property type="match status" value="1"/>
</dbReference>
<reference evidence="3" key="1">
    <citation type="submission" date="2019-03" db="EMBL/GenBank/DDBJ databases">
        <title>Lake Tanganyika Metagenome-Assembled Genomes (MAGs).</title>
        <authorList>
            <person name="Tran P."/>
        </authorList>
    </citation>
    <scope>NUCLEOTIDE SEQUENCE</scope>
    <source>
        <strain evidence="3">K_DeepCast_65m_m2_066</strain>
    </source>
</reference>
<dbReference type="InterPro" id="IPR001753">
    <property type="entry name" value="Enoyl-CoA_hydra/iso"/>
</dbReference>
<dbReference type="GO" id="GO:0004300">
    <property type="term" value="F:enoyl-CoA hydratase activity"/>
    <property type="evidence" value="ECO:0007669"/>
    <property type="project" value="UniProtKB-EC"/>
</dbReference>
<evidence type="ECO:0000313" key="4">
    <source>
        <dbReference type="Proteomes" id="UP000712673"/>
    </source>
</evidence>
<protein>
    <submittedName>
        <fullName evidence="3">Enoyl-CoA hydratase</fullName>
        <ecNumber evidence="3">4.2.1.17</ecNumber>
    </submittedName>
</protein>
<dbReference type="InterPro" id="IPR029045">
    <property type="entry name" value="ClpP/crotonase-like_dom_sf"/>
</dbReference>
<dbReference type="PANTHER" id="PTHR11941:SF171">
    <property type="entry name" value="SD19268P"/>
    <property type="match status" value="1"/>
</dbReference>
<name>A0A937VZH8_UNCTE</name>
<gene>
    <name evidence="3" type="ORF">FJZ47_01540</name>
</gene>
<dbReference type="PROSITE" id="PS00166">
    <property type="entry name" value="ENOYL_COA_HYDRATASE"/>
    <property type="match status" value="1"/>
</dbReference>
<dbReference type="Proteomes" id="UP000712673">
    <property type="component" value="Unassembled WGS sequence"/>
</dbReference>
<dbReference type="GO" id="GO:0006635">
    <property type="term" value="P:fatty acid beta-oxidation"/>
    <property type="evidence" value="ECO:0007669"/>
    <property type="project" value="TreeGrafter"/>
</dbReference>
<evidence type="ECO:0000256" key="1">
    <source>
        <dbReference type="ARBA" id="ARBA00005254"/>
    </source>
</evidence>
<keyword evidence="3" id="KW-0456">Lyase</keyword>
<evidence type="ECO:0000256" key="2">
    <source>
        <dbReference type="RuleBase" id="RU003707"/>
    </source>
</evidence>
<dbReference type="AlphaFoldDB" id="A0A937VZH8"/>
<dbReference type="EMBL" id="VGLS01000023">
    <property type="protein sequence ID" value="MBM3222476.1"/>
    <property type="molecule type" value="Genomic_DNA"/>
</dbReference>
<dbReference type="Gene3D" id="3.90.226.10">
    <property type="entry name" value="2-enoyl-CoA Hydratase, Chain A, domain 1"/>
    <property type="match status" value="1"/>
</dbReference>
<sequence>MHTVTGKHADLSIDALGVATLTIVNAKSMNVLGTPVIDDLTRAIEGLRDHPALRVLVFRGSGDKAFIGGADIYEMSTLTPPTAERFITRLRNLCDAVRNLPVPVIARLSGWSLGGGLEVALSCDLRIGSTEAHYGMPEVRVGIPSVIHAALMPRLIGQSAATWLLLTGETIDAATAQSWGLVHRTVPQAELDAAVQHCARHLATLGPQALRQQKALLRSWETLPLDDAIAASVTVFGRAFATGEPQTYMAAFKNRTR</sequence>
<dbReference type="NCBIfam" id="NF004795">
    <property type="entry name" value="PRK06143.1"/>
    <property type="match status" value="1"/>
</dbReference>
<comment type="caution">
    <text evidence="3">The sequence shown here is derived from an EMBL/GenBank/DDBJ whole genome shotgun (WGS) entry which is preliminary data.</text>
</comment>